<name>U5VRR7_9ACTN</name>
<evidence type="ECO:0000313" key="3">
    <source>
        <dbReference type="Proteomes" id="UP000017746"/>
    </source>
</evidence>
<evidence type="ECO:0000313" key="2">
    <source>
        <dbReference type="EMBL" id="AGZ39512.1"/>
    </source>
</evidence>
<reference evidence="2 3" key="1">
    <citation type="journal article" date="2014" name="J. Biotechnol.">
        <title>Complete genome sequence of the actinobacterium Actinoplanes friuliensis HAG 010964, producer of the lipopeptide antibiotic friulimycin.</title>
        <authorList>
            <person name="Ruckert C."/>
            <person name="Szczepanowski R."/>
            <person name="Albersmeier A."/>
            <person name="Goesmann A."/>
            <person name="Fischer N."/>
            <person name="Steinkamper A."/>
            <person name="Puhler A."/>
            <person name="Biener R."/>
            <person name="Schwartz D."/>
            <person name="Kalinowski J."/>
        </authorList>
    </citation>
    <scope>NUCLEOTIDE SEQUENCE [LARGE SCALE GENOMIC DNA]</scope>
    <source>
        <strain evidence="2 3">DSM 7358</strain>
    </source>
</reference>
<dbReference type="STRING" id="1246995.AFR_06115"/>
<gene>
    <name evidence="2" type="ORF">AFR_06115</name>
</gene>
<organism evidence="2 3">
    <name type="scientific">Actinoplanes friuliensis DSM 7358</name>
    <dbReference type="NCBI Taxonomy" id="1246995"/>
    <lineage>
        <taxon>Bacteria</taxon>
        <taxon>Bacillati</taxon>
        <taxon>Actinomycetota</taxon>
        <taxon>Actinomycetes</taxon>
        <taxon>Micromonosporales</taxon>
        <taxon>Micromonosporaceae</taxon>
        <taxon>Actinoplanes</taxon>
    </lineage>
</organism>
<sequence length="171" mass="17329">MWDWDAEQRPPPAVLPGARAVLGAVLLLGLLAAGAGFLLRPSGSARPPSTDGQTLLRAREPVTQDLTIGADLLLTGGGGPARVRLDGVEVGTGRCAPVSTATVVVDVTVSGAAPVVPSAFTLTTAEGERVPGSAFCSAPSASVRIGFAATSVRLLGYTPYGGEPLGSWRLR</sequence>
<keyword evidence="3" id="KW-1185">Reference proteome</keyword>
<dbReference type="KEGG" id="afs:AFR_06115"/>
<keyword evidence="1" id="KW-0812">Transmembrane</keyword>
<protein>
    <submittedName>
        <fullName evidence="2">Uncharacterized protein</fullName>
    </submittedName>
</protein>
<dbReference type="RefSeq" id="WP_023359043.1">
    <property type="nucleotide sequence ID" value="NC_022657.1"/>
</dbReference>
<feature type="transmembrane region" description="Helical" evidence="1">
    <location>
        <begin position="20"/>
        <end position="39"/>
    </location>
</feature>
<keyword evidence="1" id="KW-1133">Transmembrane helix</keyword>
<proteinExistence type="predicted"/>
<dbReference type="PATRIC" id="fig|1246995.3.peg.1242"/>
<evidence type="ECO:0000256" key="1">
    <source>
        <dbReference type="SAM" id="Phobius"/>
    </source>
</evidence>
<dbReference type="HOGENOM" id="CLU_1559647_0_0_11"/>
<accession>U5VRR7</accession>
<dbReference type="EMBL" id="CP006272">
    <property type="protein sequence ID" value="AGZ39512.1"/>
    <property type="molecule type" value="Genomic_DNA"/>
</dbReference>
<keyword evidence="1" id="KW-0472">Membrane</keyword>
<dbReference type="AlphaFoldDB" id="U5VRR7"/>
<dbReference type="Proteomes" id="UP000017746">
    <property type="component" value="Chromosome"/>
</dbReference>